<dbReference type="Proteomes" id="UP001515480">
    <property type="component" value="Unassembled WGS sequence"/>
</dbReference>
<dbReference type="GO" id="GO:0003700">
    <property type="term" value="F:DNA-binding transcription factor activity"/>
    <property type="evidence" value="ECO:0007669"/>
    <property type="project" value="TreeGrafter"/>
</dbReference>
<dbReference type="InterPro" id="IPR014710">
    <property type="entry name" value="RmlC-like_jellyroll"/>
</dbReference>
<dbReference type="CDD" id="cd00038">
    <property type="entry name" value="CAP_ED"/>
    <property type="match status" value="2"/>
</dbReference>
<feature type="region of interest" description="Disordered" evidence="1">
    <location>
        <begin position="93"/>
        <end position="124"/>
    </location>
</feature>
<dbReference type="SUPFAM" id="SSF51206">
    <property type="entry name" value="cAMP-binding domain-like"/>
    <property type="match status" value="2"/>
</dbReference>
<evidence type="ECO:0000256" key="1">
    <source>
        <dbReference type="SAM" id="MobiDB-lite"/>
    </source>
</evidence>
<dbReference type="PANTHER" id="PTHR24567:SF26">
    <property type="entry name" value="REGULATORY PROTEIN YEIL"/>
    <property type="match status" value="1"/>
</dbReference>
<dbReference type="PANTHER" id="PTHR24567">
    <property type="entry name" value="CRP FAMILY TRANSCRIPTIONAL REGULATORY PROTEIN"/>
    <property type="match status" value="1"/>
</dbReference>
<feature type="compositionally biased region" description="Basic and acidic residues" evidence="1">
    <location>
        <begin position="98"/>
        <end position="117"/>
    </location>
</feature>
<organism evidence="3 4">
    <name type="scientific">Prymnesium parvum</name>
    <name type="common">Toxic golden alga</name>
    <dbReference type="NCBI Taxonomy" id="97485"/>
    <lineage>
        <taxon>Eukaryota</taxon>
        <taxon>Haptista</taxon>
        <taxon>Haptophyta</taxon>
        <taxon>Prymnesiophyceae</taxon>
        <taxon>Prymnesiales</taxon>
        <taxon>Prymnesiaceae</taxon>
        <taxon>Prymnesium</taxon>
    </lineage>
</organism>
<protein>
    <recommendedName>
        <fullName evidence="2">Cyclic nucleotide-binding domain-containing protein</fullName>
    </recommendedName>
</protein>
<dbReference type="AlphaFoldDB" id="A0AB34JQW2"/>
<dbReference type="InterPro" id="IPR000595">
    <property type="entry name" value="cNMP-bd_dom"/>
</dbReference>
<evidence type="ECO:0000313" key="3">
    <source>
        <dbReference type="EMBL" id="KAL1523766.1"/>
    </source>
</evidence>
<evidence type="ECO:0000313" key="4">
    <source>
        <dbReference type="Proteomes" id="UP001515480"/>
    </source>
</evidence>
<dbReference type="EMBL" id="JBGBPQ010000005">
    <property type="protein sequence ID" value="KAL1523766.1"/>
    <property type="molecule type" value="Genomic_DNA"/>
</dbReference>
<feature type="domain" description="Cyclic nucleotide-binding" evidence="2">
    <location>
        <begin position="382"/>
        <end position="497"/>
    </location>
</feature>
<dbReference type="PROSITE" id="PS50042">
    <property type="entry name" value="CNMP_BINDING_3"/>
    <property type="match status" value="2"/>
</dbReference>
<reference evidence="3 4" key="1">
    <citation type="journal article" date="2024" name="Science">
        <title>Giant polyketide synthase enzymes in the biosynthesis of giant marine polyether toxins.</title>
        <authorList>
            <person name="Fallon T.R."/>
            <person name="Shende V.V."/>
            <person name="Wierzbicki I.H."/>
            <person name="Pendleton A.L."/>
            <person name="Watervoot N.F."/>
            <person name="Auber R.P."/>
            <person name="Gonzalez D.J."/>
            <person name="Wisecaver J.H."/>
            <person name="Moore B.S."/>
        </authorList>
    </citation>
    <scope>NUCLEOTIDE SEQUENCE [LARGE SCALE GENOMIC DNA]</scope>
    <source>
        <strain evidence="3 4">12B1</strain>
    </source>
</reference>
<dbReference type="InterPro" id="IPR018490">
    <property type="entry name" value="cNMP-bd_dom_sf"/>
</dbReference>
<dbReference type="GO" id="GO:0005829">
    <property type="term" value="C:cytosol"/>
    <property type="evidence" value="ECO:0007669"/>
    <property type="project" value="TreeGrafter"/>
</dbReference>
<evidence type="ECO:0000259" key="2">
    <source>
        <dbReference type="PROSITE" id="PS50042"/>
    </source>
</evidence>
<feature type="compositionally biased region" description="Polar residues" evidence="1">
    <location>
        <begin position="592"/>
        <end position="608"/>
    </location>
</feature>
<dbReference type="SMART" id="SM00100">
    <property type="entry name" value="cNMP"/>
    <property type="match status" value="2"/>
</dbReference>
<feature type="region of interest" description="Disordered" evidence="1">
    <location>
        <begin position="588"/>
        <end position="608"/>
    </location>
</feature>
<feature type="compositionally biased region" description="Polar residues" evidence="1">
    <location>
        <begin position="152"/>
        <end position="163"/>
    </location>
</feature>
<dbReference type="Pfam" id="PF00027">
    <property type="entry name" value="cNMP_binding"/>
    <property type="match status" value="1"/>
</dbReference>
<keyword evidence="4" id="KW-1185">Reference proteome</keyword>
<name>A0AB34JQW2_PRYPA</name>
<proteinExistence type="predicted"/>
<dbReference type="InterPro" id="IPR050397">
    <property type="entry name" value="Env_Response_Regulators"/>
</dbReference>
<accession>A0AB34JQW2</accession>
<sequence>MASALAASRPSLAYSSHIPLVITLPLAPEPRPSHVIDAFLRRPDNAWTEVPLLALGGLGLQTDCCAPCSCALQQHVHAVPGCASRSKESDEALSLADGAKDDAASRSHTGHAVEEKAPGSNETTYEAAPCATYNGHSAPGAERLQLGTFSVSDRTPSSEQLQVDTADKEDDSTPLSSFRSPHRRRHSYREDDEPPFVVDNRRLSNAVHSIVSAHRVFKHFRMASTKHDLIVAALRASPSFTSVPDLQLSILARAGMERRAPRYTVIYREGSSARSFYVLTAGRLQQSNIAGDRRAILSVEEGQTGICLGTESLQGGLMRVNTVTCLCECKIVQFDTYGTLEAAPGSQPSNRSRSRNDVAGGMAVSSFLVSVLTMNALRNVHVLEGVSEITIQRVTPLFNLEERAKGDHIFSQGAPSDQMLILFSGSVKVVHNGVEVVQMSAHPDQADGLPVFGEAALVDATPRMASLVATAACHLLVLNKKNFRSFLYAVPDFKARLQNIAEFRKKQSMLTATINNSKKISDGEVKALQQMQQDSRSRLSKNWASRDAPIKHSLVTTWELEASKELDNDKMRQSRTTKHAVDSALSHVRKVANSSSPSSRLSDYTVLN</sequence>
<dbReference type="Gene3D" id="2.60.120.10">
    <property type="entry name" value="Jelly Rolls"/>
    <property type="match status" value="2"/>
</dbReference>
<comment type="caution">
    <text evidence="3">The sequence shown here is derived from an EMBL/GenBank/DDBJ whole genome shotgun (WGS) entry which is preliminary data.</text>
</comment>
<feature type="domain" description="Cyclic nucleotide-binding" evidence="2">
    <location>
        <begin position="239"/>
        <end position="335"/>
    </location>
</feature>
<feature type="region of interest" description="Disordered" evidence="1">
    <location>
        <begin position="152"/>
        <end position="193"/>
    </location>
</feature>
<gene>
    <name evidence="3" type="ORF">AB1Y20_018691</name>
</gene>